<dbReference type="Gene3D" id="3.40.50.300">
    <property type="entry name" value="P-loop containing nucleotide triphosphate hydrolases"/>
    <property type="match status" value="1"/>
</dbReference>
<dbReference type="SMART" id="SM00174">
    <property type="entry name" value="RHO"/>
    <property type="match status" value="1"/>
</dbReference>
<evidence type="ECO:0000256" key="4">
    <source>
        <dbReference type="SAM" id="MobiDB-lite"/>
    </source>
</evidence>
<comment type="caution">
    <text evidence="5">The sequence shown here is derived from an EMBL/GenBank/DDBJ whole genome shotgun (WGS) entry which is preliminary data.</text>
</comment>
<dbReference type="SMART" id="SM00175">
    <property type="entry name" value="RAB"/>
    <property type="match status" value="1"/>
</dbReference>
<dbReference type="InterPro" id="IPR042227">
    <property type="entry name" value="KBRS"/>
</dbReference>
<keyword evidence="2" id="KW-0547">Nucleotide-binding</keyword>
<name>A0ABD6EBL1_9BILA</name>
<keyword evidence="6" id="KW-1185">Reference proteome</keyword>
<evidence type="ECO:0008006" key="7">
    <source>
        <dbReference type="Google" id="ProtNLM"/>
    </source>
</evidence>
<sequence length="347" mass="38200">MHRKNEKRYSLADALFNVPVIKKDTSALSGATNQRGGRRGTTALLSPGGGGAGIPIPSNGRESRRASLTQLVFGVPPSYHGSSSQPPFTEWSKSEDDASNSEDFLNSKEIPEVDSLPTSAVYDRRGSVSAAVFGALTGTSSSSTYARLMGRVMRVVVLGPKKVGKTACLQQLACVNDITGEDYNPTVDDTYQVQMDYGDRPKEIMIFHDTAGISNYGPIELKRPYIQVADAFLLVYSVTDHESFNRMDALKSFIEKQFGKDKKEVPIVVLGNMTDLPGRKVDTAFAQNWASREKVKLYEVTATDRNTLLDLVIYLGSRYFHSQKESKFSLSKKLKPEKSNAAILMDF</sequence>
<dbReference type="PANTHER" id="PTHR46152:SF3">
    <property type="entry name" value="NF-KAPPA-B INHIBITOR-INTERACTING RAS-LIKE PROTEIN"/>
    <property type="match status" value="1"/>
</dbReference>
<dbReference type="SMART" id="SM00173">
    <property type="entry name" value="RAS"/>
    <property type="match status" value="1"/>
</dbReference>
<reference evidence="5 6" key="1">
    <citation type="submission" date="2024-08" db="EMBL/GenBank/DDBJ databases">
        <title>Gnathostoma spinigerum genome.</title>
        <authorList>
            <person name="Gonzalez-Bertolin B."/>
            <person name="Monzon S."/>
            <person name="Zaballos A."/>
            <person name="Jimenez P."/>
            <person name="Dekumyoy P."/>
            <person name="Varona S."/>
            <person name="Cuesta I."/>
            <person name="Sumanam S."/>
            <person name="Adisakwattana P."/>
            <person name="Gasser R.B."/>
            <person name="Hernandez-Gonzalez A."/>
            <person name="Young N.D."/>
            <person name="Perteguer M.J."/>
        </authorList>
    </citation>
    <scope>NUCLEOTIDE SEQUENCE [LARGE SCALE GENOMIC DNA]</scope>
    <source>
        <strain evidence="5">AL3</strain>
        <tissue evidence="5">Liver</tissue>
    </source>
</reference>
<keyword evidence="3" id="KW-0342">GTP-binding</keyword>
<dbReference type="Pfam" id="PF00071">
    <property type="entry name" value="Ras"/>
    <property type="match status" value="1"/>
</dbReference>
<dbReference type="PRINTS" id="PR00449">
    <property type="entry name" value="RASTRNSFRMNG"/>
</dbReference>
<dbReference type="PANTHER" id="PTHR46152">
    <property type="entry name" value="NF-KAPPA-B INHIBITOR-INTERACTING RAS-LIKE PROTEIN"/>
    <property type="match status" value="1"/>
</dbReference>
<comment type="similarity">
    <text evidence="1">Belongs to the small GTPase superfamily. Ras family. KappaB-Ras subfamily.</text>
</comment>
<feature type="region of interest" description="Disordered" evidence="4">
    <location>
        <begin position="27"/>
        <end position="53"/>
    </location>
</feature>
<dbReference type="PROSITE" id="PS51419">
    <property type="entry name" value="RAB"/>
    <property type="match status" value="1"/>
</dbReference>
<feature type="region of interest" description="Disordered" evidence="4">
    <location>
        <begin position="76"/>
        <end position="108"/>
    </location>
</feature>
<dbReference type="EMBL" id="JBGFUD010002012">
    <property type="protein sequence ID" value="MFH4977035.1"/>
    <property type="molecule type" value="Genomic_DNA"/>
</dbReference>
<dbReference type="InterPro" id="IPR001806">
    <property type="entry name" value="Small_GTPase"/>
</dbReference>
<protein>
    <recommendedName>
        <fullName evidence="7">NF-kappa-B inhibitor-interacting Ras-like protein</fullName>
    </recommendedName>
</protein>
<evidence type="ECO:0000256" key="2">
    <source>
        <dbReference type="ARBA" id="ARBA00022741"/>
    </source>
</evidence>
<accession>A0ABD6EBL1</accession>
<dbReference type="NCBIfam" id="TIGR00231">
    <property type="entry name" value="small_GTP"/>
    <property type="match status" value="1"/>
</dbReference>
<dbReference type="SUPFAM" id="SSF52540">
    <property type="entry name" value="P-loop containing nucleoside triphosphate hydrolases"/>
    <property type="match status" value="1"/>
</dbReference>
<evidence type="ECO:0000256" key="3">
    <source>
        <dbReference type="ARBA" id="ARBA00023134"/>
    </source>
</evidence>
<dbReference type="PROSITE" id="PS51421">
    <property type="entry name" value="RAS"/>
    <property type="match status" value="1"/>
</dbReference>
<organism evidence="5 6">
    <name type="scientific">Gnathostoma spinigerum</name>
    <dbReference type="NCBI Taxonomy" id="75299"/>
    <lineage>
        <taxon>Eukaryota</taxon>
        <taxon>Metazoa</taxon>
        <taxon>Ecdysozoa</taxon>
        <taxon>Nematoda</taxon>
        <taxon>Chromadorea</taxon>
        <taxon>Rhabditida</taxon>
        <taxon>Spirurina</taxon>
        <taxon>Gnathostomatomorpha</taxon>
        <taxon>Gnathostomatoidea</taxon>
        <taxon>Gnathostomatidae</taxon>
        <taxon>Gnathostoma</taxon>
    </lineage>
</organism>
<dbReference type="AlphaFoldDB" id="A0ABD6EBL1"/>
<gene>
    <name evidence="5" type="ORF">AB6A40_003744</name>
</gene>
<evidence type="ECO:0000313" key="6">
    <source>
        <dbReference type="Proteomes" id="UP001608902"/>
    </source>
</evidence>
<dbReference type="Proteomes" id="UP001608902">
    <property type="component" value="Unassembled WGS sequence"/>
</dbReference>
<dbReference type="InterPro" id="IPR027417">
    <property type="entry name" value="P-loop_NTPase"/>
</dbReference>
<dbReference type="InterPro" id="IPR005225">
    <property type="entry name" value="Small_GTP-bd"/>
</dbReference>
<evidence type="ECO:0000256" key="1">
    <source>
        <dbReference type="ARBA" id="ARBA00008094"/>
    </source>
</evidence>
<proteinExistence type="inferred from homology"/>
<evidence type="ECO:0000313" key="5">
    <source>
        <dbReference type="EMBL" id="MFH4977035.1"/>
    </source>
</evidence>
<dbReference type="GO" id="GO:0005525">
    <property type="term" value="F:GTP binding"/>
    <property type="evidence" value="ECO:0007669"/>
    <property type="project" value="UniProtKB-KW"/>
</dbReference>